<evidence type="ECO:0000313" key="4">
    <source>
        <dbReference type="Proteomes" id="UP000596660"/>
    </source>
</evidence>
<dbReference type="InterPro" id="IPR052929">
    <property type="entry name" value="RNase_H-like_EbsB-rel"/>
</dbReference>
<dbReference type="OMA" id="THIMSAN"/>
<dbReference type="PANTHER" id="PTHR47074">
    <property type="entry name" value="BNAC02G40300D PROTEIN"/>
    <property type="match status" value="1"/>
</dbReference>
<evidence type="ECO:0000259" key="1">
    <source>
        <dbReference type="Pfam" id="PF13456"/>
    </source>
</evidence>
<dbReference type="Pfam" id="PF13456">
    <property type="entry name" value="RVT_3"/>
    <property type="match status" value="1"/>
</dbReference>
<protein>
    <submittedName>
        <fullName evidence="3">Uncharacterized protein</fullName>
    </submittedName>
</protein>
<keyword evidence="4" id="KW-1185">Reference proteome</keyword>
<dbReference type="PANTHER" id="PTHR47074:SF48">
    <property type="entry name" value="POLYNUCLEOTIDYL TRANSFERASE, RIBONUCLEASE H-LIKE SUPERFAMILY PROTEIN"/>
    <property type="match status" value="1"/>
</dbReference>
<dbReference type="InterPro" id="IPR036397">
    <property type="entry name" value="RNaseH_sf"/>
</dbReference>
<dbReference type="EnsemblPlants" id="AUR62035911-RA">
    <property type="protein sequence ID" value="AUR62035911-RA:cds"/>
    <property type="gene ID" value="AUR62035911"/>
</dbReference>
<sequence>MLHVRKSSLPRRSQRKFKFEAYWLANPDCEKVIKAAWEDSSHEPAHIRLSYCASSLEIWAAETFGCVKRKIRSTEEKLKQVQGRSMNNMNLALSRSLSQELDELHLQEETYWHARARANEFRDGDRNTFYFHHKANARRVRNTIEGLENNNADWVSNASGIEGHDPSFTWRSIWGAKALLIHGMRWHVGNGLNVQVWKDNWLSSDTNFGVPSPPPNRLHDPDIVVSDLIDHHIGQWDLAALNMHLEAADIEKVLFIPLIQSPTNDSLFWSGTSDGSYTVKTGYWLGMSDNGGINTLGNQKAWKVVWNVDGPPKLKHFLWRICTKTIPVNAELFRRHIKDSPCCQFCPTQSESINHALFECCHAKLVWESGPLWDVIRERSDECFSISLPDLADQLSKQDMSLLVALAWSVWTSRNKRIFENPAHDSCALAVNFTKYVMDYNVYAARVFGRSVSKKVLSASSWTATSNGVVKINTDAALLPDKSVGLGVVARDSAGCILFTVVRKRTGHWDPGVAEAAALCFGVEMANRLGHNAIWLESDAMTSVQSIVSKRKGHSYFFAFVERILCIVSSFSFFFCSHVSRSGNAFAHLIARSCPSDTMENVRFAPFPESFLTLAGLDINT</sequence>
<dbReference type="Gramene" id="AUR62035911-RA">
    <property type="protein sequence ID" value="AUR62035911-RA:cds"/>
    <property type="gene ID" value="AUR62035911"/>
</dbReference>
<dbReference type="Gene3D" id="3.30.420.10">
    <property type="entry name" value="Ribonuclease H-like superfamily/Ribonuclease H"/>
    <property type="match status" value="1"/>
</dbReference>
<dbReference type="GO" id="GO:0003676">
    <property type="term" value="F:nucleic acid binding"/>
    <property type="evidence" value="ECO:0007669"/>
    <property type="project" value="InterPro"/>
</dbReference>
<accession>A0A803MVI4</accession>
<dbReference type="InterPro" id="IPR012337">
    <property type="entry name" value="RNaseH-like_sf"/>
</dbReference>
<organism evidence="3 4">
    <name type="scientific">Chenopodium quinoa</name>
    <name type="common">Quinoa</name>
    <dbReference type="NCBI Taxonomy" id="63459"/>
    <lineage>
        <taxon>Eukaryota</taxon>
        <taxon>Viridiplantae</taxon>
        <taxon>Streptophyta</taxon>
        <taxon>Embryophyta</taxon>
        <taxon>Tracheophyta</taxon>
        <taxon>Spermatophyta</taxon>
        <taxon>Magnoliopsida</taxon>
        <taxon>eudicotyledons</taxon>
        <taxon>Gunneridae</taxon>
        <taxon>Pentapetalae</taxon>
        <taxon>Caryophyllales</taxon>
        <taxon>Chenopodiaceae</taxon>
        <taxon>Chenopodioideae</taxon>
        <taxon>Atripliceae</taxon>
        <taxon>Chenopodium</taxon>
    </lineage>
</organism>
<dbReference type="CDD" id="cd06222">
    <property type="entry name" value="RNase_H_like"/>
    <property type="match status" value="1"/>
</dbReference>
<dbReference type="Pfam" id="PF13966">
    <property type="entry name" value="zf-RVT"/>
    <property type="match status" value="1"/>
</dbReference>
<dbReference type="InterPro" id="IPR002156">
    <property type="entry name" value="RNaseH_domain"/>
</dbReference>
<dbReference type="Proteomes" id="UP000596660">
    <property type="component" value="Unplaced"/>
</dbReference>
<proteinExistence type="predicted"/>
<reference evidence="3" key="1">
    <citation type="journal article" date="2017" name="Nature">
        <title>The genome of Chenopodium quinoa.</title>
        <authorList>
            <person name="Jarvis D.E."/>
            <person name="Ho Y.S."/>
            <person name="Lightfoot D.J."/>
            <person name="Schmoeckel S.M."/>
            <person name="Li B."/>
            <person name="Borm T.J.A."/>
            <person name="Ohyanagi H."/>
            <person name="Mineta K."/>
            <person name="Michell C.T."/>
            <person name="Saber N."/>
            <person name="Kharbatia N.M."/>
            <person name="Rupper R.R."/>
            <person name="Sharp A.R."/>
            <person name="Dally N."/>
            <person name="Boughton B.A."/>
            <person name="Woo Y.H."/>
            <person name="Gao G."/>
            <person name="Schijlen E.G.W.M."/>
            <person name="Guo X."/>
            <person name="Momin A.A."/>
            <person name="Negrao S."/>
            <person name="Al-Babili S."/>
            <person name="Gehring C."/>
            <person name="Roessner U."/>
            <person name="Jung C."/>
            <person name="Murphy K."/>
            <person name="Arold S.T."/>
            <person name="Gojobori T."/>
            <person name="van der Linden C.G."/>
            <person name="van Loo E.N."/>
            <person name="Jellen E.N."/>
            <person name="Maughan P.J."/>
            <person name="Tester M."/>
        </authorList>
    </citation>
    <scope>NUCLEOTIDE SEQUENCE [LARGE SCALE GENOMIC DNA]</scope>
    <source>
        <strain evidence="3">cv. PI 614886</strain>
    </source>
</reference>
<evidence type="ECO:0000313" key="3">
    <source>
        <dbReference type="EnsemblPlants" id="AUR62035911-RA:cds"/>
    </source>
</evidence>
<dbReference type="GO" id="GO:0004523">
    <property type="term" value="F:RNA-DNA hybrid ribonuclease activity"/>
    <property type="evidence" value="ECO:0007669"/>
    <property type="project" value="InterPro"/>
</dbReference>
<evidence type="ECO:0000259" key="2">
    <source>
        <dbReference type="Pfam" id="PF13966"/>
    </source>
</evidence>
<dbReference type="InterPro" id="IPR026960">
    <property type="entry name" value="RVT-Znf"/>
</dbReference>
<reference evidence="3" key="2">
    <citation type="submission" date="2021-03" db="UniProtKB">
        <authorList>
            <consortium name="EnsemblPlants"/>
        </authorList>
    </citation>
    <scope>IDENTIFICATION</scope>
</reference>
<name>A0A803MVI4_CHEQI</name>
<feature type="domain" description="RNase H type-1" evidence="1">
    <location>
        <begin position="473"/>
        <end position="594"/>
    </location>
</feature>
<dbReference type="InterPro" id="IPR044730">
    <property type="entry name" value="RNase_H-like_dom_plant"/>
</dbReference>
<feature type="domain" description="Reverse transcriptase zinc-binding" evidence="2">
    <location>
        <begin position="297"/>
        <end position="367"/>
    </location>
</feature>
<dbReference type="SUPFAM" id="SSF53098">
    <property type="entry name" value="Ribonuclease H-like"/>
    <property type="match status" value="1"/>
</dbReference>
<dbReference type="AlphaFoldDB" id="A0A803MVI4"/>